<dbReference type="InterPro" id="IPR050314">
    <property type="entry name" value="Glycosyl_Hydrlase_18"/>
</dbReference>
<keyword evidence="12" id="KW-1185">Reference proteome</keyword>
<dbReference type="InterPro" id="IPR017853">
    <property type="entry name" value="GH"/>
</dbReference>
<feature type="signal peptide" evidence="9">
    <location>
        <begin position="1"/>
        <end position="18"/>
    </location>
</feature>
<protein>
    <submittedName>
        <fullName evidence="11">Glycoside hydrolase superfamily</fullName>
    </submittedName>
</protein>
<dbReference type="Pfam" id="PF00704">
    <property type="entry name" value="Glyco_hydro_18"/>
    <property type="match status" value="2"/>
</dbReference>
<keyword evidence="5 7" id="KW-0326">Glycosidase</keyword>
<dbReference type="AlphaFoldDB" id="A0A4P9VYM2"/>
<comment type="similarity">
    <text evidence="8">Belongs to the glycosyl hydrolase 18 family.</text>
</comment>
<evidence type="ECO:0000313" key="12">
    <source>
        <dbReference type="Proteomes" id="UP000269721"/>
    </source>
</evidence>
<evidence type="ECO:0000259" key="10">
    <source>
        <dbReference type="PROSITE" id="PS51910"/>
    </source>
</evidence>
<gene>
    <name evidence="11" type="ORF">BDK51DRAFT_30165</name>
</gene>
<keyword evidence="3" id="KW-0146">Chitin degradation</keyword>
<feature type="non-terminal residue" evidence="11">
    <location>
        <position position="471"/>
    </location>
</feature>
<dbReference type="GO" id="GO:0008843">
    <property type="term" value="F:endochitinase activity"/>
    <property type="evidence" value="ECO:0007669"/>
    <property type="project" value="UniProtKB-EC"/>
</dbReference>
<keyword evidence="6" id="KW-0624">Polysaccharide degradation</keyword>
<dbReference type="EMBL" id="KZ999629">
    <property type="protein sequence ID" value="RKO84891.1"/>
    <property type="molecule type" value="Genomic_DNA"/>
</dbReference>
<evidence type="ECO:0000313" key="11">
    <source>
        <dbReference type="EMBL" id="RKO84891.1"/>
    </source>
</evidence>
<evidence type="ECO:0000256" key="9">
    <source>
        <dbReference type="SAM" id="SignalP"/>
    </source>
</evidence>
<dbReference type="InterPro" id="IPR001579">
    <property type="entry name" value="Glyco_hydro_18_chit_AS"/>
</dbReference>
<evidence type="ECO:0000256" key="1">
    <source>
        <dbReference type="ARBA" id="ARBA00000822"/>
    </source>
</evidence>
<keyword evidence="9" id="KW-0732">Signal</keyword>
<sequence length="471" mass="50502">MNPILSFLLLALATTAAAAPTTPAPKKVVYWMGEGDPANLPWTLFTHINYAFGIPATNGAIDVDTSKVRFYYLVPGFPALAKLAKQHSVKVGISVGGWDNSDHFSKLVANSGAIDTFARSANALLEEFGLDGIDIDWEYPGEAGATTNFDAQNDTPNYLRFLKALRAAIGPNKYISAAVAENLFEVNGNPTTDLSAFAAIFDWVSPMVYDNFGPWVSETAHDAPMSAFTAAATLWHSAGFAKSQIVLGYPLYGRIADLNFGTAGLNLPILKFEFVNGDTGFTYDELQAKFSSGWTRHWDASELSAWWGKAIYGHFATVPDPEAAQARAQWVLENGYGGIMLWEVTQDSNHVILSALNTVLQTPPSLPIITPPKSTSTTARPTSTPTSVPHAIAGPKRIVYWLGGGAPEDLPWTSITHLNYASLAKQHSVKVALAVGGWAGSAEFSKIAASEAATNTFAASVKSILTTFGFD</sequence>
<dbReference type="InterPro" id="IPR001223">
    <property type="entry name" value="Glyco_hydro18_cat"/>
</dbReference>
<evidence type="ECO:0000256" key="8">
    <source>
        <dbReference type="RuleBase" id="RU004453"/>
    </source>
</evidence>
<dbReference type="GO" id="GO:0000272">
    <property type="term" value="P:polysaccharide catabolic process"/>
    <property type="evidence" value="ECO:0007669"/>
    <property type="project" value="UniProtKB-KW"/>
</dbReference>
<dbReference type="PANTHER" id="PTHR11177:SF392">
    <property type="entry name" value="HAP41P"/>
    <property type="match status" value="1"/>
</dbReference>
<evidence type="ECO:0000256" key="5">
    <source>
        <dbReference type="ARBA" id="ARBA00023295"/>
    </source>
</evidence>
<dbReference type="SMART" id="SM00636">
    <property type="entry name" value="Glyco_18"/>
    <property type="match status" value="1"/>
</dbReference>
<dbReference type="GO" id="GO:0006032">
    <property type="term" value="P:chitin catabolic process"/>
    <property type="evidence" value="ECO:0007669"/>
    <property type="project" value="UniProtKB-KW"/>
</dbReference>
<name>A0A4P9VYM2_9FUNG</name>
<dbReference type="PROSITE" id="PS01095">
    <property type="entry name" value="GH18_1"/>
    <property type="match status" value="1"/>
</dbReference>
<proteinExistence type="inferred from homology"/>
<feature type="domain" description="GH18" evidence="10">
    <location>
        <begin position="363"/>
        <end position="471"/>
    </location>
</feature>
<keyword evidence="4" id="KW-0119">Carbohydrate metabolism</keyword>
<dbReference type="PANTHER" id="PTHR11177">
    <property type="entry name" value="CHITINASE"/>
    <property type="match status" value="1"/>
</dbReference>
<evidence type="ECO:0000256" key="6">
    <source>
        <dbReference type="ARBA" id="ARBA00023326"/>
    </source>
</evidence>
<evidence type="ECO:0000256" key="3">
    <source>
        <dbReference type="ARBA" id="ARBA00023024"/>
    </source>
</evidence>
<dbReference type="InterPro" id="IPR011583">
    <property type="entry name" value="Chitinase_II/V-like_cat"/>
</dbReference>
<evidence type="ECO:0000256" key="2">
    <source>
        <dbReference type="ARBA" id="ARBA00022801"/>
    </source>
</evidence>
<dbReference type="SUPFAM" id="SSF51445">
    <property type="entry name" value="(Trans)glycosidases"/>
    <property type="match status" value="2"/>
</dbReference>
<evidence type="ECO:0000256" key="7">
    <source>
        <dbReference type="RuleBase" id="RU000489"/>
    </source>
</evidence>
<dbReference type="Gene3D" id="3.20.20.80">
    <property type="entry name" value="Glycosidases"/>
    <property type="match status" value="3"/>
</dbReference>
<keyword evidence="2 7" id="KW-0378">Hydrolase</keyword>
<reference evidence="12" key="1">
    <citation type="journal article" date="2018" name="Nat. Microbiol.">
        <title>Leveraging single-cell genomics to expand the fungal tree of life.</title>
        <authorList>
            <person name="Ahrendt S.R."/>
            <person name="Quandt C.A."/>
            <person name="Ciobanu D."/>
            <person name="Clum A."/>
            <person name="Salamov A."/>
            <person name="Andreopoulos B."/>
            <person name="Cheng J.F."/>
            <person name="Woyke T."/>
            <person name="Pelin A."/>
            <person name="Henrissat B."/>
            <person name="Reynolds N.K."/>
            <person name="Benny G.L."/>
            <person name="Smith M.E."/>
            <person name="James T.Y."/>
            <person name="Grigoriev I.V."/>
        </authorList>
    </citation>
    <scope>NUCLEOTIDE SEQUENCE [LARGE SCALE GENOMIC DNA]</scope>
</reference>
<dbReference type="OrthoDB" id="73875at2759"/>
<dbReference type="PROSITE" id="PS51910">
    <property type="entry name" value="GH18_2"/>
    <property type="match status" value="2"/>
</dbReference>
<dbReference type="GO" id="GO:0008061">
    <property type="term" value="F:chitin binding"/>
    <property type="evidence" value="ECO:0007669"/>
    <property type="project" value="InterPro"/>
</dbReference>
<dbReference type="Proteomes" id="UP000269721">
    <property type="component" value="Unassembled WGS sequence"/>
</dbReference>
<organism evidence="11 12">
    <name type="scientific">Blyttiomyces helicus</name>
    <dbReference type="NCBI Taxonomy" id="388810"/>
    <lineage>
        <taxon>Eukaryota</taxon>
        <taxon>Fungi</taxon>
        <taxon>Fungi incertae sedis</taxon>
        <taxon>Chytridiomycota</taxon>
        <taxon>Chytridiomycota incertae sedis</taxon>
        <taxon>Chytridiomycetes</taxon>
        <taxon>Chytridiomycetes incertae sedis</taxon>
        <taxon>Blyttiomyces</taxon>
    </lineage>
</organism>
<feature type="domain" description="GH18" evidence="10">
    <location>
        <begin position="25"/>
        <end position="363"/>
    </location>
</feature>
<comment type="catalytic activity">
    <reaction evidence="1">
        <text>Random endo-hydrolysis of N-acetyl-beta-D-glucosaminide (1-&gt;4)-beta-linkages in chitin and chitodextrins.</text>
        <dbReference type="EC" id="3.2.1.14"/>
    </reaction>
</comment>
<accession>A0A4P9VYM2</accession>
<evidence type="ECO:0000256" key="4">
    <source>
        <dbReference type="ARBA" id="ARBA00023277"/>
    </source>
</evidence>
<feature type="chain" id="PRO_5020645370" evidence="9">
    <location>
        <begin position="19"/>
        <end position="471"/>
    </location>
</feature>